<feature type="transmembrane region" description="Helical" evidence="6">
    <location>
        <begin position="275"/>
        <end position="294"/>
    </location>
</feature>
<keyword evidence="5 6" id="KW-0472">Membrane</keyword>
<keyword evidence="4 6" id="KW-1133">Transmembrane helix</keyword>
<name>A0ABS8KEB5_9BURK</name>
<feature type="transmembrane region" description="Helical" evidence="6">
    <location>
        <begin position="806"/>
        <end position="826"/>
    </location>
</feature>
<gene>
    <name evidence="8" type="ORF">LJ655_14120</name>
</gene>
<dbReference type="Proteomes" id="UP001430614">
    <property type="component" value="Unassembled WGS sequence"/>
</dbReference>
<evidence type="ECO:0000313" key="9">
    <source>
        <dbReference type="Proteomes" id="UP001430614"/>
    </source>
</evidence>
<protein>
    <submittedName>
        <fullName evidence="8">MMPL family transporter</fullName>
    </submittedName>
</protein>
<accession>A0ABS8KEB5</accession>
<feature type="transmembrane region" description="Helical" evidence="6">
    <location>
        <begin position="455"/>
        <end position="475"/>
    </location>
</feature>
<evidence type="ECO:0000256" key="2">
    <source>
        <dbReference type="ARBA" id="ARBA00022475"/>
    </source>
</evidence>
<feature type="transmembrane region" description="Helical" evidence="6">
    <location>
        <begin position="369"/>
        <end position="391"/>
    </location>
</feature>
<feature type="transmembrane region" description="Helical" evidence="6">
    <location>
        <begin position="301"/>
        <end position="322"/>
    </location>
</feature>
<comment type="subcellular location">
    <subcellularLocation>
        <location evidence="1">Cell membrane</location>
        <topology evidence="1">Multi-pass membrane protein</topology>
    </subcellularLocation>
</comment>
<dbReference type="InterPro" id="IPR050545">
    <property type="entry name" value="Mycobact_MmpL"/>
</dbReference>
<reference evidence="8 9" key="1">
    <citation type="submission" date="2021-11" db="EMBL/GenBank/DDBJ databases">
        <authorList>
            <person name="Oh E.-T."/>
            <person name="Kim S.-B."/>
        </authorList>
    </citation>
    <scope>NUCLEOTIDE SEQUENCE [LARGE SCALE GENOMIC DNA]</scope>
    <source>
        <strain evidence="8 9">MMS20-SJTN17</strain>
    </source>
</reference>
<feature type="transmembrane region" description="Helical" evidence="6">
    <location>
        <begin position="774"/>
        <end position="794"/>
    </location>
</feature>
<keyword evidence="3 6" id="KW-0812">Transmembrane</keyword>
<proteinExistence type="predicted"/>
<feature type="transmembrane region" description="Helical" evidence="6">
    <location>
        <begin position="717"/>
        <end position="735"/>
    </location>
</feature>
<dbReference type="PANTHER" id="PTHR33406:SF13">
    <property type="entry name" value="MEMBRANE PROTEIN YDFJ"/>
    <property type="match status" value="1"/>
</dbReference>
<feature type="transmembrane region" description="Helical" evidence="6">
    <location>
        <begin position="838"/>
        <end position="859"/>
    </location>
</feature>
<evidence type="ECO:0000256" key="3">
    <source>
        <dbReference type="ARBA" id="ARBA00022692"/>
    </source>
</evidence>
<dbReference type="PANTHER" id="PTHR33406">
    <property type="entry name" value="MEMBRANE PROTEIN MJ1562-RELATED"/>
    <property type="match status" value="1"/>
</dbReference>
<feature type="transmembrane region" description="Helical" evidence="6">
    <location>
        <begin position="328"/>
        <end position="349"/>
    </location>
</feature>
<feature type="domain" description="SSD" evidence="7">
    <location>
        <begin position="300"/>
        <end position="426"/>
    </location>
</feature>
<keyword evidence="2" id="KW-1003">Cell membrane</keyword>
<evidence type="ECO:0000256" key="6">
    <source>
        <dbReference type="SAM" id="Phobius"/>
    </source>
</evidence>
<dbReference type="EMBL" id="JAJITC010000006">
    <property type="protein sequence ID" value="MCC8403007.1"/>
    <property type="molecule type" value="Genomic_DNA"/>
</dbReference>
<dbReference type="InterPro" id="IPR017841">
    <property type="entry name" value="Hopanoid_biosynth_HpnN"/>
</dbReference>
<evidence type="ECO:0000256" key="4">
    <source>
        <dbReference type="ARBA" id="ARBA00022989"/>
    </source>
</evidence>
<evidence type="ECO:0000313" key="8">
    <source>
        <dbReference type="EMBL" id="MCC8403007.1"/>
    </source>
</evidence>
<feature type="transmembrane region" description="Helical" evidence="6">
    <location>
        <begin position="403"/>
        <end position="424"/>
    </location>
</feature>
<evidence type="ECO:0000256" key="5">
    <source>
        <dbReference type="ARBA" id="ARBA00023136"/>
    </source>
</evidence>
<feature type="transmembrane region" description="Helical" evidence="6">
    <location>
        <begin position="747"/>
        <end position="768"/>
    </location>
</feature>
<organism evidence="8 9">
    <name type="scientific">Paraburkholderia translucens</name>
    <dbReference type="NCBI Taxonomy" id="2886945"/>
    <lineage>
        <taxon>Bacteria</taxon>
        <taxon>Pseudomonadati</taxon>
        <taxon>Pseudomonadota</taxon>
        <taxon>Betaproteobacteria</taxon>
        <taxon>Burkholderiales</taxon>
        <taxon>Burkholderiaceae</taxon>
        <taxon>Paraburkholderia</taxon>
    </lineage>
</organism>
<dbReference type="Gene3D" id="1.20.1640.10">
    <property type="entry name" value="Multidrug efflux transporter AcrB transmembrane domain"/>
    <property type="match status" value="2"/>
</dbReference>
<keyword evidence="9" id="KW-1185">Reference proteome</keyword>
<dbReference type="InterPro" id="IPR004869">
    <property type="entry name" value="MMPL_dom"/>
</dbReference>
<evidence type="ECO:0000259" key="7">
    <source>
        <dbReference type="PROSITE" id="PS50156"/>
    </source>
</evidence>
<feature type="transmembrane region" description="Helical" evidence="6">
    <location>
        <begin position="20"/>
        <end position="37"/>
    </location>
</feature>
<evidence type="ECO:0000256" key="1">
    <source>
        <dbReference type="ARBA" id="ARBA00004651"/>
    </source>
</evidence>
<dbReference type="NCBIfam" id="TIGR03480">
    <property type="entry name" value="HpnN"/>
    <property type="match status" value="1"/>
</dbReference>
<dbReference type="Pfam" id="PF03176">
    <property type="entry name" value="MMPL"/>
    <property type="match status" value="2"/>
</dbReference>
<dbReference type="SUPFAM" id="SSF82866">
    <property type="entry name" value="Multidrug efflux transporter AcrB transmembrane domain"/>
    <property type="match status" value="2"/>
</dbReference>
<dbReference type="RefSeq" id="WP_230561854.1">
    <property type="nucleotide sequence ID" value="NZ_JAJITC010000006.1"/>
</dbReference>
<comment type="caution">
    <text evidence="8">The sequence shown here is derived from an EMBL/GenBank/DDBJ whole genome shotgun (WGS) entry which is preliminary data.</text>
</comment>
<dbReference type="PROSITE" id="PS50156">
    <property type="entry name" value="SSD"/>
    <property type="match status" value="1"/>
</dbReference>
<dbReference type="InterPro" id="IPR000731">
    <property type="entry name" value="SSD"/>
</dbReference>
<sequence>MLKPYIVRLVAYSVRHPLRIIALSIVLAVLSGVYVAHNFKINTDISRLIETDKRWSALSNAIDAAFPERGGTMLVVVEAHAPEFADAAANALTAALKADPKQFPSVSQPAGGPFFEHNGLLFPSTDEVMATTSQLVQSRPLINTLAHDPSLTGLAGTLTTTLLLPLQLGQVNLPDMSRLLAQSANTLDHVLAGQPAAFSWRALVDKSVATNPARSFIVVQPVVNYDALEPGASASKAIRATAVSLHLESRYGATIRLTGEQPLADEEFASVQDGAVLNGIGTFIVVLVILWLALRSGRMIAAVFITLFVGLAITAALGLMMVGALNMISVAFMVLFVGLGVDFGVQFGVKYREERNRDDRLSAALMHTAHSIGVPLTLAAVAVALSFFSFLPTAYRGVSELGQIAGVGMFVAYFTNMTLLPALLKVFNPPGEPASPGFKQLAPVDDFLDRHRKPVLIGTLLVVFGAAPLLAHLRFDFNPLHLKDPHTESLSTLLSLKDSPEAAVNNVQVLAPSLADADAIAERLRKLPEVGRVNTLSTFVPTDQQQKMMLIASAAQQLLPALQQQPAPQATDEVRVAALKRAANQLSLAAEDHPGPGAAEAQHLSATLQKLAAADPATRDRAEVAMSDPLRIALKQLENLLQPTEITQDNLPPGITAMWIGKGGHALVDIAPKVPPGVDPNDDQMLARFAHAVKNAEPGAIGGPISILHSADTIIKAFLQSAVYAMLSIAVLLWVALRRVGDVLRTLVPLLVSALVTLELCVVFGMPLNFANIIALPLMLGVGVAFKIYFVMAWRHGQTGLLQSSLTHAVLFSAATTATAFGSLWLSHHPGTSSMGKLLALSLVCTLIGAVVFQPVLMGKPRQRQGKQKGI</sequence>